<organism evidence="1 2">
    <name type="scientific">Hebeloma cylindrosporum</name>
    <dbReference type="NCBI Taxonomy" id="76867"/>
    <lineage>
        <taxon>Eukaryota</taxon>
        <taxon>Fungi</taxon>
        <taxon>Dikarya</taxon>
        <taxon>Basidiomycota</taxon>
        <taxon>Agaricomycotina</taxon>
        <taxon>Agaricomycetes</taxon>
        <taxon>Agaricomycetidae</taxon>
        <taxon>Agaricales</taxon>
        <taxon>Agaricineae</taxon>
        <taxon>Hymenogastraceae</taxon>
        <taxon>Hebeloma</taxon>
    </lineage>
</organism>
<name>A0A0C3BI90_HEBCY</name>
<dbReference type="EMBL" id="KN831805">
    <property type="protein sequence ID" value="KIM36435.1"/>
    <property type="molecule type" value="Genomic_DNA"/>
</dbReference>
<evidence type="ECO:0000313" key="2">
    <source>
        <dbReference type="Proteomes" id="UP000053424"/>
    </source>
</evidence>
<accession>A0A0C3BI90</accession>
<keyword evidence="2" id="KW-1185">Reference proteome</keyword>
<protein>
    <submittedName>
        <fullName evidence="1">Uncharacterized protein</fullName>
    </submittedName>
</protein>
<reference evidence="1 2" key="1">
    <citation type="submission" date="2014-04" db="EMBL/GenBank/DDBJ databases">
        <authorList>
            <consortium name="DOE Joint Genome Institute"/>
            <person name="Kuo A."/>
            <person name="Gay G."/>
            <person name="Dore J."/>
            <person name="Kohler A."/>
            <person name="Nagy L.G."/>
            <person name="Floudas D."/>
            <person name="Copeland A."/>
            <person name="Barry K.W."/>
            <person name="Cichocki N."/>
            <person name="Veneault-Fourrey C."/>
            <person name="LaButti K."/>
            <person name="Lindquist E.A."/>
            <person name="Lipzen A."/>
            <person name="Lundell T."/>
            <person name="Morin E."/>
            <person name="Murat C."/>
            <person name="Sun H."/>
            <person name="Tunlid A."/>
            <person name="Henrissat B."/>
            <person name="Grigoriev I.V."/>
            <person name="Hibbett D.S."/>
            <person name="Martin F."/>
            <person name="Nordberg H.P."/>
            <person name="Cantor M.N."/>
            <person name="Hua S.X."/>
        </authorList>
    </citation>
    <scope>NUCLEOTIDE SEQUENCE [LARGE SCALE GENOMIC DNA]</scope>
    <source>
        <strain evidence="2">h7</strain>
    </source>
</reference>
<sequence>MVNFATTPLLKLNHDVRRIRIYHTTRISPPQLPPSLKRPCYLRPKSLYPSRTRFLSPMRGKSKCMYYDDIFTSSHS</sequence>
<proteinExistence type="predicted"/>
<dbReference type="HOGENOM" id="CLU_2654773_0_0_1"/>
<dbReference type="AlphaFoldDB" id="A0A0C3BI90"/>
<evidence type="ECO:0000313" key="1">
    <source>
        <dbReference type="EMBL" id="KIM36435.1"/>
    </source>
</evidence>
<reference evidence="2" key="2">
    <citation type="submission" date="2015-01" db="EMBL/GenBank/DDBJ databases">
        <title>Evolutionary Origins and Diversification of the Mycorrhizal Mutualists.</title>
        <authorList>
            <consortium name="DOE Joint Genome Institute"/>
            <consortium name="Mycorrhizal Genomics Consortium"/>
            <person name="Kohler A."/>
            <person name="Kuo A."/>
            <person name="Nagy L.G."/>
            <person name="Floudas D."/>
            <person name="Copeland A."/>
            <person name="Barry K.W."/>
            <person name="Cichocki N."/>
            <person name="Veneault-Fourrey C."/>
            <person name="LaButti K."/>
            <person name="Lindquist E.A."/>
            <person name="Lipzen A."/>
            <person name="Lundell T."/>
            <person name="Morin E."/>
            <person name="Murat C."/>
            <person name="Riley R."/>
            <person name="Ohm R."/>
            <person name="Sun H."/>
            <person name="Tunlid A."/>
            <person name="Henrissat B."/>
            <person name="Grigoriev I.V."/>
            <person name="Hibbett D.S."/>
            <person name="Martin F."/>
        </authorList>
    </citation>
    <scope>NUCLEOTIDE SEQUENCE [LARGE SCALE GENOMIC DNA]</scope>
    <source>
        <strain evidence="2">h7</strain>
    </source>
</reference>
<dbReference type="Proteomes" id="UP000053424">
    <property type="component" value="Unassembled WGS sequence"/>
</dbReference>
<gene>
    <name evidence="1" type="ORF">M413DRAFT_449145</name>
</gene>